<dbReference type="RefSeq" id="WP_002964298.1">
    <property type="nucleotide sequence ID" value="NZ_EQ999546.1"/>
</dbReference>
<sequence length="63" mass="6797">MGILSPSPSLATGTCCKGRTGHNYIADVKANARAGKWQCRACTSKFSDFIHQQSVGRSTIRPQ</sequence>
<dbReference type="EMBL" id="EQ999546">
    <property type="protein sequence ID" value="EEZ31293.1"/>
    <property type="molecule type" value="Genomic_DNA"/>
</dbReference>
<gene>
    <name evidence="1" type="ORF">BALG_01413</name>
</gene>
<reference evidence="1" key="1">
    <citation type="submission" date="2009-01" db="EMBL/GenBank/DDBJ databases">
        <title>The Genome Sequence of Brucella pinnipedialis M292/94/1.</title>
        <authorList>
            <consortium name="The Broad Institute Genome Sequencing Platform"/>
            <person name="Ward D."/>
            <person name="Young S.K."/>
            <person name="Kodira C.D."/>
            <person name="Zeng Q."/>
            <person name="Koehrsen M."/>
            <person name="Alvarado L."/>
            <person name="Berlin A."/>
            <person name="Borenstein D."/>
            <person name="Chen Z."/>
            <person name="Engels R."/>
            <person name="Freedman E."/>
            <person name="Gellesch M."/>
            <person name="Goldberg J."/>
            <person name="Griggs A."/>
            <person name="Gujja S."/>
            <person name="Heiman D."/>
            <person name="Hepburn T."/>
            <person name="Howarth C."/>
            <person name="Jen D."/>
            <person name="Larson L."/>
            <person name="Lewis B."/>
            <person name="Mehta T."/>
            <person name="Park D."/>
            <person name="Pearson M."/>
            <person name="Roberts A."/>
            <person name="Saif S."/>
            <person name="Shea T."/>
            <person name="Shenoy N."/>
            <person name="Sisk P."/>
            <person name="Stolte C."/>
            <person name="Sykes S."/>
            <person name="Walk T."/>
            <person name="White J."/>
            <person name="Yandava C."/>
            <person name="Whatmore A.M."/>
            <person name="Perrett L.L."/>
            <person name="O'Callaghan D."/>
            <person name="Nusbaum C."/>
            <person name="Galagan J."/>
            <person name="Birren B."/>
        </authorList>
    </citation>
    <scope>NUCLEOTIDE SEQUENCE [LARGE SCALE GENOMIC DNA]</scope>
    <source>
        <strain evidence="1">M292/94/1</strain>
    </source>
</reference>
<evidence type="ECO:0000313" key="1">
    <source>
        <dbReference type="EMBL" id="EEZ31293.1"/>
    </source>
</evidence>
<organism evidence="1">
    <name type="scientific">Brucella pinnipedialis M292/94/1</name>
    <dbReference type="NCBI Taxonomy" id="520462"/>
    <lineage>
        <taxon>Bacteria</taxon>
        <taxon>Pseudomonadati</taxon>
        <taxon>Pseudomonadota</taxon>
        <taxon>Alphaproteobacteria</taxon>
        <taxon>Hyphomicrobiales</taxon>
        <taxon>Brucellaceae</taxon>
        <taxon>Brucella/Ochrobactrum group</taxon>
        <taxon>Brucella</taxon>
    </lineage>
</organism>
<protein>
    <submittedName>
        <fullName evidence="1">Uncharacterized protein</fullName>
    </submittedName>
</protein>
<name>A0A0E1X2P2_9HYPH</name>
<accession>A0A0E1X2P2</accession>
<proteinExistence type="predicted"/>
<dbReference type="AlphaFoldDB" id="A0A0E1X2P2"/>
<dbReference type="HOGENOM" id="CLU_2877030_0_0_5"/>
<dbReference type="Proteomes" id="UP000004659">
    <property type="component" value="Unassembled WGS sequence"/>
</dbReference>
<dbReference type="GeneID" id="93015076"/>